<dbReference type="EMBL" id="FUXL01000005">
    <property type="protein sequence ID" value="SKA07459.1"/>
    <property type="molecule type" value="Genomic_DNA"/>
</dbReference>
<dbReference type="PANTHER" id="PTHR44591:SF25">
    <property type="entry name" value="CHEMOTAXIS TWO-COMPONENT RESPONSE REGULATOR"/>
    <property type="match status" value="1"/>
</dbReference>
<dbReference type="InterPro" id="IPR050595">
    <property type="entry name" value="Bact_response_regulator"/>
</dbReference>
<dbReference type="SMART" id="SM00448">
    <property type="entry name" value="REC"/>
    <property type="match status" value="1"/>
</dbReference>
<evidence type="ECO:0000256" key="2">
    <source>
        <dbReference type="PROSITE-ProRule" id="PRU00169"/>
    </source>
</evidence>
<dbReference type="Gene3D" id="3.40.50.2300">
    <property type="match status" value="1"/>
</dbReference>
<dbReference type="InterPro" id="IPR011006">
    <property type="entry name" value="CheY-like_superfamily"/>
</dbReference>
<dbReference type="PANTHER" id="PTHR44591">
    <property type="entry name" value="STRESS RESPONSE REGULATOR PROTEIN 1"/>
    <property type="match status" value="1"/>
</dbReference>
<dbReference type="Proteomes" id="UP000190135">
    <property type="component" value="Unassembled WGS sequence"/>
</dbReference>
<evidence type="ECO:0000313" key="4">
    <source>
        <dbReference type="EMBL" id="SKA07459.1"/>
    </source>
</evidence>
<dbReference type="InterPro" id="IPR001789">
    <property type="entry name" value="Sig_transdc_resp-reg_receiver"/>
</dbReference>
<feature type="modified residue" description="4-aspartylphosphate" evidence="2">
    <location>
        <position position="53"/>
    </location>
</feature>
<proteinExistence type="predicted"/>
<protein>
    <submittedName>
        <fullName evidence="4">Two-component system, chemotaxis family, response regulator CheY</fullName>
    </submittedName>
</protein>
<evidence type="ECO:0000259" key="3">
    <source>
        <dbReference type="PROSITE" id="PS50110"/>
    </source>
</evidence>
<evidence type="ECO:0000256" key="1">
    <source>
        <dbReference type="ARBA" id="ARBA00022553"/>
    </source>
</evidence>
<keyword evidence="1 2" id="KW-0597">Phosphoprotein</keyword>
<dbReference type="OrthoDB" id="9786548at2"/>
<keyword evidence="5" id="KW-1185">Reference proteome</keyword>
<reference evidence="5" key="1">
    <citation type="submission" date="2017-02" db="EMBL/GenBank/DDBJ databases">
        <authorList>
            <person name="Varghese N."/>
            <person name="Submissions S."/>
        </authorList>
    </citation>
    <scope>NUCLEOTIDE SEQUENCE [LARGE SCALE GENOMIC DNA]</scope>
    <source>
        <strain evidence="5">USBA 369</strain>
    </source>
</reference>
<dbReference type="STRING" id="1365950.SAMN05428963_105273"/>
<accession>A0A1T4QUH1</accession>
<dbReference type="CDD" id="cd17562">
    <property type="entry name" value="REC_CheY4-like"/>
    <property type="match status" value="1"/>
</dbReference>
<feature type="domain" description="Response regulatory" evidence="3">
    <location>
        <begin position="4"/>
        <end position="120"/>
    </location>
</feature>
<dbReference type="RefSeq" id="WP_078708157.1">
    <property type="nucleotide sequence ID" value="NZ_FUXL01000005.1"/>
</dbReference>
<sequence length="122" mass="12830">MSKTILVVDDSASVRQMVSLTLAQAGYRTIEACDGADALSKAGANRLDAVITDLNMPNMDGLTFIKRYRASPASAGVPIVFLSTESDGGIKAEAKAAGATGWMVKPFRPEQLLSVVRKVAGE</sequence>
<evidence type="ECO:0000313" key="5">
    <source>
        <dbReference type="Proteomes" id="UP000190135"/>
    </source>
</evidence>
<dbReference type="GO" id="GO:0000160">
    <property type="term" value="P:phosphorelay signal transduction system"/>
    <property type="evidence" value="ECO:0007669"/>
    <property type="project" value="InterPro"/>
</dbReference>
<dbReference type="SUPFAM" id="SSF52172">
    <property type="entry name" value="CheY-like"/>
    <property type="match status" value="1"/>
</dbReference>
<gene>
    <name evidence="4" type="ORF">SAMN05428963_105273</name>
</gene>
<dbReference type="PROSITE" id="PS50110">
    <property type="entry name" value="RESPONSE_REGULATORY"/>
    <property type="match status" value="1"/>
</dbReference>
<organism evidence="4 5">
    <name type="scientific">Consotaella salsifontis</name>
    <dbReference type="NCBI Taxonomy" id="1365950"/>
    <lineage>
        <taxon>Bacteria</taxon>
        <taxon>Pseudomonadati</taxon>
        <taxon>Pseudomonadota</taxon>
        <taxon>Alphaproteobacteria</taxon>
        <taxon>Hyphomicrobiales</taxon>
        <taxon>Aurantimonadaceae</taxon>
        <taxon>Consotaella</taxon>
    </lineage>
</organism>
<dbReference type="AlphaFoldDB" id="A0A1T4QUH1"/>
<name>A0A1T4QUH1_9HYPH</name>
<dbReference type="Pfam" id="PF00072">
    <property type="entry name" value="Response_reg"/>
    <property type="match status" value="1"/>
</dbReference>